<feature type="transmembrane region" description="Helical" evidence="1">
    <location>
        <begin position="89"/>
        <end position="108"/>
    </location>
</feature>
<evidence type="ECO:0000256" key="1">
    <source>
        <dbReference type="SAM" id="Phobius"/>
    </source>
</evidence>
<dbReference type="OrthoDB" id="9813172at2"/>
<feature type="transmembrane region" description="Helical" evidence="1">
    <location>
        <begin position="158"/>
        <end position="184"/>
    </location>
</feature>
<dbReference type="Pfam" id="PF14808">
    <property type="entry name" value="TMEM164"/>
    <property type="match status" value="1"/>
</dbReference>
<organism evidence="2 3">
    <name type="scientific">Fictibacillus aquaticus</name>
    <dbReference type="NCBI Taxonomy" id="2021314"/>
    <lineage>
        <taxon>Bacteria</taxon>
        <taxon>Bacillati</taxon>
        <taxon>Bacillota</taxon>
        <taxon>Bacilli</taxon>
        <taxon>Bacillales</taxon>
        <taxon>Fictibacillaceae</taxon>
        <taxon>Fictibacillus</taxon>
    </lineage>
</organism>
<dbReference type="RefSeq" id="WP_094251530.1">
    <property type="nucleotide sequence ID" value="NZ_JBHLXL010000001.1"/>
</dbReference>
<evidence type="ECO:0008006" key="4">
    <source>
        <dbReference type="Google" id="ProtNLM"/>
    </source>
</evidence>
<dbReference type="AlphaFoldDB" id="A0A235FEJ6"/>
<evidence type="ECO:0000313" key="2">
    <source>
        <dbReference type="EMBL" id="OYD59569.1"/>
    </source>
</evidence>
<feature type="transmembrane region" description="Helical" evidence="1">
    <location>
        <begin position="59"/>
        <end position="77"/>
    </location>
</feature>
<sequence length="194" mass="21918">MNKFFRIGMITAICSGWLLYYPYIIFNKTFDAALHLPFHLCSLMEIAVLYACLKNNTKVLEIIAYPLVIGPALALSFPTGTFDLGGWHTAYFIYYHALLITSGVYIILKKRFSFSRSAIWKAALFIFAGDCVAVWVNMLTGGNYMFIGDPVVYPAIVYYPLLFVLVWVFLAGFHFLVAGADAVVRLRQKQNLAQ</sequence>
<protein>
    <recommendedName>
        <fullName evidence="4">TIGR02206 family membrane protein</fullName>
    </recommendedName>
</protein>
<accession>A0A235FEJ6</accession>
<feature type="transmembrane region" description="Helical" evidence="1">
    <location>
        <begin position="7"/>
        <end position="26"/>
    </location>
</feature>
<keyword evidence="1" id="KW-0812">Transmembrane</keyword>
<feature type="transmembrane region" description="Helical" evidence="1">
    <location>
        <begin position="120"/>
        <end position="138"/>
    </location>
</feature>
<proteinExistence type="predicted"/>
<keyword evidence="1" id="KW-0472">Membrane</keyword>
<keyword evidence="3" id="KW-1185">Reference proteome</keyword>
<name>A0A235FEJ6_9BACL</name>
<evidence type="ECO:0000313" key="3">
    <source>
        <dbReference type="Proteomes" id="UP000215059"/>
    </source>
</evidence>
<reference evidence="2 3" key="1">
    <citation type="submission" date="2017-07" db="EMBL/GenBank/DDBJ databases">
        <title>Fictibacillus sp. nov. GDSW-R2A3 Genome sequencing and assembly.</title>
        <authorList>
            <person name="Mayilraj S."/>
        </authorList>
    </citation>
    <scope>NUCLEOTIDE SEQUENCE [LARGE SCALE GENOMIC DNA]</scope>
    <source>
        <strain evidence="2 3">GDSW-R2A3</strain>
    </source>
</reference>
<dbReference type="Proteomes" id="UP000215059">
    <property type="component" value="Unassembled WGS sequence"/>
</dbReference>
<gene>
    <name evidence="2" type="ORF">CGZ90_06675</name>
</gene>
<keyword evidence="1" id="KW-1133">Transmembrane helix</keyword>
<feature type="transmembrane region" description="Helical" evidence="1">
    <location>
        <begin position="32"/>
        <end position="52"/>
    </location>
</feature>
<comment type="caution">
    <text evidence="2">The sequence shown here is derived from an EMBL/GenBank/DDBJ whole genome shotgun (WGS) entry which is preliminary data.</text>
</comment>
<dbReference type="EMBL" id="NOII01000001">
    <property type="protein sequence ID" value="OYD59569.1"/>
    <property type="molecule type" value="Genomic_DNA"/>
</dbReference>